<dbReference type="InterPro" id="IPR042099">
    <property type="entry name" value="ANL_N_sf"/>
</dbReference>
<dbReference type="EMBL" id="AP024702">
    <property type="protein sequence ID" value="BCX48965.1"/>
    <property type="molecule type" value="Genomic_DNA"/>
</dbReference>
<dbReference type="Pfam" id="PF00501">
    <property type="entry name" value="AMP-binding"/>
    <property type="match status" value="1"/>
</dbReference>
<evidence type="ECO:0000313" key="4">
    <source>
        <dbReference type="Proteomes" id="UP001374893"/>
    </source>
</evidence>
<keyword evidence="3" id="KW-0436">Ligase</keyword>
<dbReference type="Gene3D" id="3.40.50.12780">
    <property type="entry name" value="N-terminal domain of ligase-like"/>
    <property type="match status" value="1"/>
</dbReference>
<dbReference type="InterPro" id="IPR000873">
    <property type="entry name" value="AMP-dep_synth/lig_dom"/>
</dbReference>
<dbReference type="GO" id="GO:0016874">
    <property type="term" value="F:ligase activity"/>
    <property type="evidence" value="ECO:0007669"/>
    <property type="project" value="UniProtKB-KW"/>
</dbReference>
<dbReference type="PANTHER" id="PTHR43201:SF8">
    <property type="entry name" value="ACYL-COA SYNTHETASE FAMILY MEMBER 3"/>
    <property type="match status" value="1"/>
</dbReference>
<evidence type="ECO:0000256" key="1">
    <source>
        <dbReference type="ARBA" id="ARBA00006432"/>
    </source>
</evidence>
<comment type="similarity">
    <text evidence="1">Belongs to the ATP-dependent AMP-binding enzyme family.</text>
</comment>
<dbReference type="RefSeq" id="WP_338685389.1">
    <property type="nucleotide sequence ID" value="NZ_AP024702.1"/>
</dbReference>
<dbReference type="Proteomes" id="UP001374893">
    <property type="component" value="Chromosome"/>
</dbReference>
<gene>
    <name evidence="3" type="ORF">HAHE_28730</name>
</gene>
<dbReference type="PANTHER" id="PTHR43201">
    <property type="entry name" value="ACYL-COA SYNTHETASE"/>
    <property type="match status" value="1"/>
</dbReference>
<proteinExistence type="inferred from homology"/>
<accession>A0ABN6HC86</accession>
<name>A0ABN6HC86_9BACT</name>
<dbReference type="SUPFAM" id="SSF56801">
    <property type="entry name" value="Acetyl-CoA synthetase-like"/>
    <property type="match status" value="1"/>
</dbReference>
<evidence type="ECO:0000259" key="2">
    <source>
        <dbReference type="Pfam" id="PF00501"/>
    </source>
</evidence>
<reference evidence="3 4" key="1">
    <citation type="submission" date="2021-06" db="EMBL/GenBank/DDBJ databases">
        <title>Complete genome of Haloferula helveola possessing various polysaccharide degrading enzymes.</title>
        <authorList>
            <person name="Takami H."/>
            <person name="Huang C."/>
            <person name="Hamasaki K."/>
        </authorList>
    </citation>
    <scope>NUCLEOTIDE SEQUENCE [LARGE SCALE GENOMIC DNA]</scope>
    <source>
        <strain evidence="3 4">CN-1</strain>
    </source>
</reference>
<feature type="domain" description="AMP-dependent synthetase/ligase" evidence="2">
    <location>
        <begin position="84"/>
        <end position="268"/>
    </location>
</feature>
<protein>
    <submittedName>
        <fullName evidence="3">Acyl-CoA synthetase ligase</fullName>
    </submittedName>
</protein>
<evidence type="ECO:0000313" key="3">
    <source>
        <dbReference type="EMBL" id="BCX48965.1"/>
    </source>
</evidence>
<sequence length="411" mass="44519">MLLPRWQETHARFRDRPALFDGDDVVSFDDLARALEGIPVATAPVIASGSALDIALATLRGWRDHQPVLPLEKPGAIELDSASIPEGIAHLKLTPGSDGQPRTVRFTADQIAADADRLVAAMGLRPEVPNLATISLSHSYGYSSIILPMLLHGIPLQNVEVPFPAVVVEAWRKHARVVVPAVPSMWRAWQRSGILADAPIELAISAGAPLPLELEETVWNEHGLKLHNFYGASECGGISWDASEKPRTHAGDLGEPLPGVSVETDDESRFVIRSNAVALGYDRLRSGETLGDGEFLTPDCGHFENGRLTLDSRAGGHINVAGRKVGAGRIESILRETGGLTRVRVFGVPSHDPDRVDEVAALIPVGTQVSATRTAAATQLAGWEMPRHWIPAENEAWWSLSRQDLRQRFTG</sequence>
<organism evidence="3 4">
    <name type="scientific">Haloferula helveola</name>
    <dbReference type="NCBI Taxonomy" id="490095"/>
    <lineage>
        <taxon>Bacteria</taxon>
        <taxon>Pseudomonadati</taxon>
        <taxon>Verrucomicrobiota</taxon>
        <taxon>Verrucomicrobiia</taxon>
        <taxon>Verrucomicrobiales</taxon>
        <taxon>Verrucomicrobiaceae</taxon>
        <taxon>Haloferula</taxon>
    </lineage>
</organism>
<keyword evidence="4" id="KW-1185">Reference proteome</keyword>